<evidence type="ECO:0000256" key="2">
    <source>
        <dbReference type="ARBA" id="ARBA00022649"/>
    </source>
</evidence>
<dbReference type="PANTHER" id="PTHR35601">
    <property type="entry name" value="TOXIN RELE"/>
    <property type="match status" value="1"/>
</dbReference>
<evidence type="ECO:0000313" key="4">
    <source>
        <dbReference type="Proteomes" id="UP000010482"/>
    </source>
</evidence>
<dbReference type="NCBIfam" id="TIGR02385">
    <property type="entry name" value="RelE_StbE"/>
    <property type="match status" value="1"/>
</dbReference>
<dbReference type="AlphaFoldDB" id="K9YYG5"/>
<comment type="similarity">
    <text evidence="1">Belongs to the RelE toxin family.</text>
</comment>
<proteinExistence type="inferred from homology"/>
<dbReference type="SUPFAM" id="SSF143011">
    <property type="entry name" value="RelE-like"/>
    <property type="match status" value="1"/>
</dbReference>
<dbReference type="KEGG" id="dsl:Dacsa_3476"/>
<dbReference type="EMBL" id="CP003944">
    <property type="protein sequence ID" value="AFZ51964.1"/>
    <property type="molecule type" value="Genomic_DNA"/>
</dbReference>
<dbReference type="PANTHER" id="PTHR35601:SF1">
    <property type="entry name" value="TOXIN RELE"/>
    <property type="match status" value="1"/>
</dbReference>
<dbReference type="STRING" id="13035.Dacsa_3476"/>
<dbReference type="Gene3D" id="3.30.2310.20">
    <property type="entry name" value="RelE-like"/>
    <property type="match status" value="1"/>
</dbReference>
<dbReference type="InterPro" id="IPR007712">
    <property type="entry name" value="RelE/ParE_toxin"/>
</dbReference>
<name>K9YYG5_DACS8</name>
<gene>
    <name evidence="3" type="ORF">Dacsa_3476</name>
</gene>
<dbReference type="HOGENOM" id="CLU_155761_3_0_3"/>
<accession>K9YYG5</accession>
<evidence type="ECO:0000256" key="1">
    <source>
        <dbReference type="ARBA" id="ARBA00006226"/>
    </source>
</evidence>
<keyword evidence="4" id="KW-1185">Reference proteome</keyword>
<dbReference type="eggNOG" id="COG2026">
    <property type="taxonomic scope" value="Bacteria"/>
</dbReference>
<dbReference type="Pfam" id="PF05016">
    <property type="entry name" value="ParE_toxin"/>
    <property type="match status" value="1"/>
</dbReference>
<protein>
    <submittedName>
        <fullName evidence="3">Addiction module toxin, RelE/StbE family</fullName>
    </submittedName>
</protein>
<organism evidence="3 4">
    <name type="scientific">Dactylococcopsis salina (strain PCC 8305)</name>
    <name type="common">Myxobactron salinum</name>
    <dbReference type="NCBI Taxonomy" id="13035"/>
    <lineage>
        <taxon>Bacteria</taxon>
        <taxon>Bacillati</taxon>
        <taxon>Cyanobacteriota</taxon>
        <taxon>Cyanophyceae</taxon>
        <taxon>Nodosilineales</taxon>
        <taxon>Cymatolegaceae</taxon>
        <taxon>Dactylococcopsis</taxon>
    </lineage>
</organism>
<reference evidence="3" key="1">
    <citation type="submission" date="2012-04" db="EMBL/GenBank/DDBJ databases">
        <title>Finished genome of Dactylococcopsis salina PCC 8305.</title>
        <authorList>
            <consortium name="US DOE Joint Genome Institute"/>
            <person name="Gugger M."/>
            <person name="Coursin T."/>
            <person name="Rippka R."/>
            <person name="Tandeau De Marsac N."/>
            <person name="Huntemann M."/>
            <person name="Wei C.-L."/>
            <person name="Han J."/>
            <person name="Detter J.C."/>
            <person name="Han C."/>
            <person name="Tapia R."/>
            <person name="Daligault H."/>
            <person name="Chen A."/>
            <person name="Krypides N."/>
            <person name="Mavromatis K."/>
            <person name="Markowitz V."/>
            <person name="Szeto E."/>
            <person name="Ivanova N."/>
            <person name="Ovchinnikova G."/>
            <person name="Pagani I."/>
            <person name="Pati A."/>
            <person name="Goodwin L."/>
            <person name="Peters L."/>
            <person name="Pitluck S."/>
            <person name="Woyke T."/>
            <person name="Kerfeld C."/>
        </authorList>
    </citation>
    <scope>NUCLEOTIDE SEQUENCE [LARGE SCALE GENOMIC DNA]</scope>
    <source>
        <strain evidence="3">PCC 8305</strain>
    </source>
</reference>
<dbReference type="RefSeq" id="WP_015230938.1">
    <property type="nucleotide sequence ID" value="NC_019780.1"/>
</dbReference>
<evidence type="ECO:0000313" key="3">
    <source>
        <dbReference type="EMBL" id="AFZ51964.1"/>
    </source>
</evidence>
<dbReference type="OrthoDB" id="163524at2"/>
<keyword evidence="2" id="KW-1277">Toxin-antitoxin system</keyword>
<dbReference type="InterPro" id="IPR035093">
    <property type="entry name" value="RelE/ParE_toxin_dom_sf"/>
</dbReference>
<dbReference type="Proteomes" id="UP000010482">
    <property type="component" value="Chromosome"/>
</dbReference>
<sequence length="86" mass="9972">MALYKIEWKQSAKKEIKKLDKTIISKILEAVAVLAENPHPRSSKKLKGTENTYRIRIGNYRVVYSVFPSVLTIEIVKVGHRKSIYR</sequence>